<name>A0A0K2U8B5_LEPSM</name>
<reference evidence="1" key="1">
    <citation type="submission" date="2014-05" db="EMBL/GenBank/DDBJ databases">
        <authorList>
            <person name="Chronopoulou M."/>
        </authorList>
    </citation>
    <scope>NUCLEOTIDE SEQUENCE</scope>
    <source>
        <tissue evidence="1">Whole organism</tissue>
    </source>
</reference>
<evidence type="ECO:0000313" key="1">
    <source>
        <dbReference type="EMBL" id="CDW34458.1"/>
    </source>
</evidence>
<dbReference type="EMBL" id="HACA01017097">
    <property type="protein sequence ID" value="CDW34458.1"/>
    <property type="molecule type" value="Transcribed_RNA"/>
</dbReference>
<dbReference type="AlphaFoldDB" id="A0A0K2U8B5"/>
<protein>
    <submittedName>
        <fullName evidence="1">Uncharacterized protein</fullName>
    </submittedName>
</protein>
<sequence>MTDIRIELDFSFPVLFI</sequence>
<proteinExistence type="predicted"/>
<organism evidence="1">
    <name type="scientific">Lepeophtheirus salmonis</name>
    <name type="common">Salmon louse</name>
    <name type="synonym">Caligus salmonis</name>
    <dbReference type="NCBI Taxonomy" id="72036"/>
    <lineage>
        <taxon>Eukaryota</taxon>
        <taxon>Metazoa</taxon>
        <taxon>Ecdysozoa</taxon>
        <taxon>Arthropoda</taxon>
        <taxon>Crustacea</taxon>
        <taxon>Multicrustacea</taxon>
        <taxon>Hexanauplia</taxon>
        <taxon>Copepoda</taxon>
        <taxon>Siphonostomatoida</taxon>
        <taxon>Caligidae</taxon>
        <taxon>Lepeophtheirus</taxon>
    </lineage>
</organism>
<accession>A0A0K2U8B5</accession>